<evidence type="ECO:0000256" key="3">
    <source>
        <dbReference type="ARBA" id="ARBA00023054"/>
    </source>
</evidence>
<dbReference type="PANTHER" id="PTHR45916">
    <property type="entry name" value="STRUCTURAL MAINTENANCE OF CHROMOSOMES PROTEIN 5"/>
    <property type="match status" value="1"/>
</dbReference>
<feature type="coiled-coil region" evidence="4">
    <location>
        <begin position="98"/>
        <end position="132"/>
    </location>
</feature>
<reference evidence="5 6" key="1">
    <citation type="submission" date="2017-08" db="EMBL/GenBank/DDBJ databases">
        <title>Acidophilic green algal genome provides insights into adaptation to an acidic environment.</title>
        <authorList>
            <person name="Hirooka S."/>
            <person name="Hirose Y."/>
            <person name="Kanesaki Y."/>
            <person name="Higuchi S."/>
            <person name="Fujiwara T."/>
            <person name="Onuma R."/>
            <person name="Era A."/>
            <person name="Ohbayashi R."/>
            <person name="Uzuka A."/>
            <person name="Nozaki H."/>
            <person name="Yoshikawa H."/>
            <person name="Miyagishima S.Y."/>
        </authorList>
    </citation>
    <scope>NUCLEOTIDE SEQUENCE [LARGE SCALE GENOMIC DNA]</scope>
    <source>
        <strain evidence="5 6">NIES-2499</strain>
    </source>
</reference>
<dbReference type="InterPro" id="IPR027417">
    <property type="entry name" value="P-loop_NTPase"/>
</dbReference>
<evidence type="ECO:0000256" key="2">
    <source>
        <dbReference type="ARBA" id="ARBA00018687"/>
    </source>
</evidence>
<name>A0A250XR24_9CHLO</name>
<dbReference type="GO" id="GO:0000724">
    <property type="term" value="P:double-strand break repair via homologous recombination"/>
    <property type="evidence" value="ECO:0007669"/>
    <property type="project" value="TreeGrafter"/>
</dbReference>
<organism evidence="5 6">
    <name type="scientific">Chlamydomonas eustigma</name>
    <dbReference type="NCBI Taxonomy" id="1157962"/>
    <lineage>
        <taxon>Eukaryota</taxon>
        <taxon>Viridiplantae</taxon>
        <taxon>Chlorophyta</taxon>
        <taxon>core chlorophytes</taxon>
        <taxon>Chlorophyceae</taxon>
        <taxon>CS clade</taxon>
        <taxon>Chlamydomonadales</taxon>
        <taxon>Chlamydomonadaceae</taxon>
        <taxon>Chlamydomonas</taxon>
    </lineage>
</organism>
<dbReference type="AlphaFoldDB" id="A0A250XR24"/>
<dbReference type="EMBL" id="BEGY01000166">
    <property type="protein sequence ID" value="GAX85392.1"/>
    <property type="molecule type" value="Genomic_DNA"/>
</dbReference>
<accession>A0A250XR24</accession>
<dbReference type="GO" id="GO:0005634">
    <property type="term" value="C:nucleus"/>
    <property type="evidence" value="ECO:0007669"/>
    <property type="project" value="TreeGrafter"/>
</dbReference>
<evidence type="ECO:0000256" key="4">
    <source>
        <dbReference type="SAM" id="Coils"/>
    </source>
</evidence>
<evidence type="ECO:0000313" key="6">
    <source>
        <dbReference type="Proteomes" id="UP000232323"/>
    </source>
</evidence>
<dbReference type="PANTHER" id="PTHR45916:SF1">
    <property type="entry name" value="STRUCTURAL MAINTENANCE OF CHROMOSOMES PROTEIN 5"/>
    <property type="match status" value="1"/>
</dbReference>
<keyword evidence="3 4" id="KW-0175">Coiled coil</keyword>
<comment type="caution">
    <text evidence="5">The sequence shown here is derived from an EMBL/GenBank/DDBJ whole genome shotgun (WGS) entry which is preliminary data.</text>
</comment>
<gene>
    <name evidence="5" type="ORF">CEUSTIGMA_g12808.t1</name>
</gene>
<dbReference type="SUPFAM" id="SSF52540">
    <property type="entry name" value="P-loop containing nucleoside triphosphate hydrolases"/>
    <property type="match status" value="1"/>
</dbReference>
<proteinExistence type="inferred from homology"/>
<dbReference type="Gene3D" id="3.40.50.300">
    <property type="entry name" value="P-loop containing nucleotide triphosphate hydrolases"/>
    <property type="match status" value="1"/>
</dbReference>
<dbReference type="Proteomes" id="UP000232323">
    <property type="component" value="Unassembled WGS sequence"/>
</dbReference>
<comment type="similarity">
    <text evidence="1">Belongs to the SMC family. SMC5 subfamily.</text>
</comment>
<evidence type="ECO:0000313" key="5">
    <source>
        <dbReference type="EMBL" id="GAX85392.1"/>
    </source>
</evidence>
<sequence length="533" mass="59446">MMDEVIVAPPLVKHFLKDVAKINTVFICRRGGAIQILQEAVTAHLNRRPDALNMYMEGVRFQMTSSRYNNSTSYTQITDAKPAHLLDGELSSQMAETKARLESQKHQLRLDIGNLEQTIAQLNAQAMQAQTGGESLKQQIISIDQAIMKIKSKKLEFGKLLKVKRSGLANELKKPDPIQEQGTLLEEMKQHTAEMLLQGEEAARFVLKLWQTQQELAPLELCIKEGEMQVSALNEASERQKATLKEHEMKVRQLEVVVERESQVAGVAKRSRDAEGPSTPEFEALLKQDPNTEDEVAELVRSKEMEMDAIVCANPNVIREYNDRQKAIEQLEKEVSLGTSALEVLSTQMSEVKDKWLPELTAVVDTINKSFGENFAEIGCAGEVSLSEEALRAEEYEKCAIEIRVKFRESEEMQLLTSSRQSGGERSVSTLLFLIALQGVTVTPFRVIDEINQGMDPINERKVFTLLVESSCRPDTPQCFLLTPKLLPGLHYQPAITVLQIMNGPHISTQLPTKAGNLAQVLLGNRASAVAVS</sequence>
<feature type="coiled-coil region" evidence="4">
    <location>
        <begin position="230"/>
        <end position="264"/>
    </location>
</feature>
<dbReference type="GO" id="GO:0030915">
    <property type="term" value="C:Smc5-Smc6 complex"/>
    <property type="evidence" value="ECO:0007669"/>
    <property type="project" value="TreeGrafter"/>
</dbReference>
<keyword evidence="6" id="KW-1185">Reference proteome</keyword>
<dbReference type="STRING" id="1157962.A0A250XR24"/>
<protein>
    <recommendedName>
        <fullName evidence="2">Structural maintenance of chromosomes protein 5</fullName>
    </recommendedName>
</protein>
<evidence type="ECO:0000256" key="1">
    <source>
        <dbReference type="ARBA" id="ARBA00010171"/>
    </source>
</evidence>
<dbReference type="GO" id="GO:0003697">
    <property type="term" value="F:single-stranded DNA binding"/>
    <property type="evidence" value="ECO:0007669"/>
    <property type="project" value="TreeGrafter"/>
</dbReference>
<dbReference type="OrthoDB" id="10254973at2759"/>